<name>A0A6G0TRD8_APHGL</name>
<comment type="caution">
    <text evidence="1">The sequence shown here is derived from an EMBL/GenBank/DDBJ whole genome shotgun (WGS) entry which is preliminary data.</text>
</comment>
<proteinExistence type="predicted"/>
<organism evidence="1 2">
    <name type="scientific">Aphis glycines</name>
    <name type="common">Soybean aphid</name>
    <dbReference type="NCBI Taxonomy" id="307491"/>
    <lineage>
        <taxon>Eukaryota</taxon>
        <taxon>Metazoa</taxon>
        <taxon>Ecdysozoa</taxon>
        <taxon>Arthropoda</taxon>
        <taxon>Hexapoda</taxon>
        <taxon>Insecta</taxon>
        <taxon>Pterygota</taxon>
        <taxon>Neoptera</taxon>
        <taxon>Paraneoptera</taxon>
        <taxon>Hemiptera</taxon>
        <taxon>Sternorrhyncha</taxon>
        <taxon>Aphidomorpha</taxon>
        <taxon>Aphidoidea</taxon>
        <taxon>Aphididae</taxon>
        <taxon>Aphidini</taxon>
        <taxon>Aphis</taxon>
        <taxon>Aphis</taxon>
    </lineage>
</organism>
<evidence type="ECO:0000313" key="2">
    <source>
        <dbReference type="Proteomes" id="UP000475862"/>
    </source>
</evidence>
<dbReference type="EMBL" id="VYZN01000018">
    <property type="protein sequence ID" value="KAE9537219.1"/>
    <property type="molecule type" value="Genomic_DNA"/>
</dbReference>
<accession>A0A6G0TRD8</accession>
<keyword evidence="2" id="KW-1185">Reference proteome</keyword>
<reference evidence="1 2" key="1">
    <citation type="submission" date="2019-08" db="EMBL/GenBank/DDBJ databases">
        <title>The genome of the soybean aphid Biotype 1, its phylome, world population structure and adaptation to the North American continent.</title>
        <authorList>
            <person name="Giordano R."/>
            <person name="Donthu R.K."/>
            <person name="Hernandez A.G."/>
            <person name="Wright C.L."/>
            <person name="Zimin A.V."/>
        </authorList>
    </citation>
    <scope>NUCLEOTIDE SEQUENCE [LARGE SCALE GENOMIC DNA]</scope>
    <source>
        <tissue evidence="1">Whole aphids</tissue>
    </source>
</reference>
<gene>
    <name evidence="1" type="ORF">AGLY_006242</name>
</gene>
<protein>
    <submittedName>
        <fullName evidence="1">Uncharacterized protein</fullName>
    </submittedName>
</protein>
<sequence>MPPSTVAINDQPESYIILLLGLPERDHVPPLLFAMMVPGDGVHFQHLRHLYETAEVYALAERHGQSLLTRVGRVCRSWSVCPIRNTDRGRIVSSCRIGECTLTSIFVEHFHRTLRTGPCAGKKYNSVIDGVMQMISEYDVIENIYYEACEEQITHVEHRFIVFVRHCLVHERVTALRVVDALSRSGLRYLGRQYWEPGRSGTGLFLESASECVIDVL</sequence>
<dbReference type="AlphaFoldDB" id="A0A6G0TRD8"/>
<dbReference type="Proteomes" id="UP000475862">
    <property type="component" value="Unassembled WGS sequence"/>
</dbReference>
<evidence type="ECO:0000313" key="1">
    <source>
        <dbReference type="EMBL" id="KAE9537219.1"/>
    </source>
</evidence>